<dbReference type="PANTHER" id="PTHR30472:SF1">
    <property type="entry name" value="FE(3+) DICITRATE TRANSPORT SYSTEM PERMEASE PROTEIN FECC-RELATED"/>
    <property type="match status" value="1"/>
</dbReference>
<feature type="transmembrane region" description="Helical" evidence="8">
    <location>
        <begin position="93"/>
        <end position="114"/>
    </location>
</feature>
<dbReference type="AlphaFoldDB" id="A0A160EYQ7"/>
<keyword evidence="4" id="KW-1003">Cell membrane</keyword>
<dbReference type="InterPro" id="IPR000522">
    <property type="entry name" value="ABC_transptr_permease_BtuC"/>
</dbReference>
<evidence type="ECO:0000256" key="6">
    <source>
        <dbReference type="ARBA" id="ARBA00022989"/>
    </source>
</evidence>
<sequence>MFRDQTSLFWLGLFLLFILLSLSLATGAGVYGAREVLGYLMGDARWAGDEKLAMVLNTLRLPRTLCAMVVGASLSLAASLLQSATRNPLAEPGLLGVNAGAVFALVVGLTWFGVESAYGYLLWAGLGALLGNVIVLGLGMMIGRSNPLKLILVGVALSATFGGLSSFLLLSNKMVLEQYRFWNLGSLSAANLDAIIAVLPFVLAAFVITLLLCRQLTLMQMGDSQAQALGIRPNRVRIGVLLAATLFTASAIAIAGPIGFVGFLAAYCGRLVEPVKLSVQVCFSALFGMLFLLLADILARWLIQPFELPNGVILALIGAPVLIAIVHRGGFRTLLTVK</sequence>
<dbReference type="STRING" id="654.AMS64_13075"/>
<evidence type="ECO:0000256" key="2">
    <source>
        <dbReference type="ARBA" id="ARBA00007935"/>
    </source>
</evidence>
<comment type="similarity">
    <text evidence="2">Belongs to the binding-protein-dependent transport system permease family. FecCD subfamily.</text>
</comment>
<dbReference type="PANTHER" id="PTHR30472">
    <property type="entry name" value="FERRIC ENTEROBACTIN TRANSPORT SYSTEM PERMEASE PROTEIN"/>
    <property type="match status" value="1"/>
</dbReference>
<keyword evidence="6 8" id="KW-1133">Transmembrane helix</keyword>
<feature type="transmembrane region" description="Helical" evidence="8">
    <location>
        <begin position="150"/>
        <end position="170"/>
    </location>
</feature>
<dbReference type="GO" id="GO:0033214">
    <property type="term" value="P:siderophore-iron import into cell"/>
    <property type="evidence" value="ECO:0007669"/>
    <property type="project" value="TreeGrafter"/>
</dbReference>
<feature type="transmembrane region" description="Helical" evidence="8">
    <location>
        <begin position="240"/>
        <end position="265"/>
    </location>
</feature>
<evidence type="ECO:0000256" key="5">
    <source>
        <dbReference type="ARBA" id="ARBA00022692"/>
    </source>
</evidence>
<keyword evidence="5 8" id="KW-0812">Transmembrane</keyword>
<dbReference type="Proteomes" id="UP000241986">
    <property type="component" value="Unassembled WGS sequence"/>
</dbReference>
<dbReference type="InterPro" id="IPR037294">
    <property type="entry name" value="ABC_BtuC-like"/>
</dbReference>
<organism evidence="10 12">
    <name type="scientific">Aeromonas veronii</name>
    <dbReference type="NCBI Taxonomy" id="654"/>
    <lineage>
        <taxon>Bacteria</taxon>
        <taxon>Pseudomonadati</taxon>
        <taxon>Pseudomonadota</taxon>
        <taxon>Gammaproteobacteria</taxon>
        <taxon>Aeromonadales</taxon>
        <taxon>Aeromonadaceae</taxon>
        <taxon>Aeromonas</taxon>
    </lineage>
</organism>
<evidence type="ECO:0000256" key="8">
    <source>
        <dbReference type="SAM" id="Phobius"/>
    </source>
</evidence>
<dbReference type="GO" id="GO:0005886">
    <property type="term" value="C:plasma membrane"/>
    <property type="evidence" value="ECO:0007669"/>
    <property type="project" value="UniProtKB-SubCell"/>
</dbReference>
<gene>
    <name evidence="10" type="ORF">DAA48_01340</name>
    <name evidence="9" type="ORF">WM43_19515</name>
</gene>
<evidence type="ECO:0000313" key="9">
    <source>
        <dbReference type="EMBL" id="ANB54681.1"/>
    </source>
</evidence>
<accession>A0A160EYQ7</accession>
<feature type="transmembrane region" description="Helical" evidence="8">
    <location>
        <begin position="311"/>
        <end position="331"/>
    </location>
</feature>
<dbReference type="Pfam" id="PF01032">
    <property type="entry name" value="FecCD"/>
    <property type="match status" value="1"/>
</dbReference>
<dbReference type="CDD" id="cd06550">
    <property type="entry name" value="TM_ABC_iron-siderophores_like"/>
    <property type="match status" value="1"/>
</dbReference>
<dbReference type="SUPFAM" id="SSF81345">
    <property type="entry name" value="ABC transporter involved in vitamin B12 uptake, BtuC"/>
    <property type="match status" value="1"/>
</dbReference>
<dbReference type="RefSeq" id="WP_064339787.1">
    <property type="nucleotide sequence ID" value="NZ_CAWNZF010000022.1"/>
</dbReference>
<evidence type="ECO:0000313" key="10">
    <source>
        <dbReference type="EMBL" id="PTH82743.1"/>
    </source>
</evidence>
<feature type="transmembrane region" description="Helical" evidence="8">
    <location>
        <begin position="190"/>
        <end position="213"/>
    </location>
</feature>
<evidence type="ECO:0000313" key="12">
    <source>
        <dbReference type="Proteomes" id="UP000241986"/>
    </source>
</evidence>
<dbReference type="GO" id="GO:0022857">
    <property type="term" value="F:transmembrane transporter activity"/>
    <property type="evidence" value="ECO:0007669"/>
    <property type="project" value="InterPro"/>
</dbReference>
<evidence type="ECO:0000313" key="11">
    <source>
        <dbReference type="Proteomes" id="UP000076809"/>
    </source>
</evidence>
<keyword evidence="3" id="KW-0813">Transport</keyword>
<reference evidence="10 12" key="2">
    <citation type="submission" date="2018-03" db="EMBL/GenBank/DDBJ databases">
        <title>Aeromonas veronii whole genome sequencing and analysis.</title>
        <authorList>
            <person name="Xie H."/>
            <person name="Liu T."/>
            <person name="Wang K."/>
        </authorList>
    </citation>
    <scope>NUCLEOTIDE SEQUENCE [LARGE SCALE GENOMIC DNA]</scope>
    <source>
        <strain evidence="10 12">XH.VA.1</strain>
    </source>
</reference>
<dbReference type="Gene3D" id="1.10.3470.10">
    <property type="entry name" value="ABC transporter involved in vitamin B12 uptake, BtuC"/>
    <property type="match status" value="1"/>
</dbReference>
<feature type="transmembrane region" description="Helical" evidence="8">
    <location>
        <begin position="277"/>
        <end position="299"/>
    </location>
</feature>
<dbReference type="Proteomes" id="UP000076809">
    <property type="component" value="Chromosome"/>
</dbReference>
<evidence type="ECO:0000256" key="1">
    <source>
        <dbReference type="ARBA" id="ARBA00004651"/>
    </source>
</evidence>
<dbReference type="EMBL" id="PZKL01000010">
    <property type="protein sequence ID" value="PTH82743.1"/>
    <property type="molecule type" value="Genomic_DNA"/>
</dbReference>
<evidence type="ECO:0000256" key="7">
    <source>
        <dbReference type="ARBA" id="ARBA00023136"/>
    </source>
</evidence>
<feature type="transmembrane region" description="Helical" evidence="8">
    <location>
        <begin position="61"/>
        <end position="81"/>
    </location>
</feature>
<comment type="subcellular location">
    <subcellularLocation>
        <location evidence="1">Cell membrane</location>
        <topology evidence="1">Multi-pass membrane protein</topology>
    </subcellularLocation>
</comment>
<dbReference type="EMBL" id="CP014774">
    <property type="protein sequence ID" value="ANB54681.1"/>
    <property type="molecule type" value="Genomic_DNA"/>
</dbReference>
<evidence type="ECO:0000256" key="3">
    <source>
        <dbReference type="ARBA" id="ARBA00022448"/>
    </source>
</evidence>
<proteinExistence type="inferred from homology"/>
<protein>
    <submittedName>
        <fullName evidence="9 10">Permease</fullName>
    </submittedName>
</protein>
<evidence type="ECO:0000256" key="4">
    <source>
        <dbReference type="ARBA" id="ARBA00022475"/>
    </source>
</evidence>
<feature type="transmembrane region" description="Helical" evidence="8">
    <location>
        <begin position="120"/>
        <end position="143"/>
    </location>
</feature>
<keyword evidence="7 8" id="KW-0472">Membrane</keyword>
<name>A0A160EYQ7_AERVE</name>
<reference evidence="9 11" key="1">
    <citation type="journal article" date="2016" name="J. Clin. Microbiol.">
        <title>Detection and Whole-Genome Sequencing of Carbapenemase-Producing Aeromonas hydrophila Isolates from Routine Perirectal Surveillance Culture.</title>
        <authorList>
            <person name="Hughes H.Y."/>
            <person name="Conlan S.P."/>
            <person name="Lau A.F."/>
            <person name="Dekker J.P."/>
            <person name="Michelin A.V."/>
            <person name="Youn J.H."/>
            <person name="Henderson D.K."/>
            <person name="Frank K.M."/>
            <person name="Segre J.A."/>
            <person name="Palmore T.N."/>
        </authorList>
    </citation>
    <scope>NUCLEOTIDE SEQUENCE [LARGE SCALE GENOMIC DNA]</scope>
    <source>
        <strain evidence="9 11">AVNIH1</strain>
    </source>
</reference>